<dbReference type="Pfam" id="PF00520">
    <property type="entry name" value="Ion_trans"/>
    <property type="match status" value="1"/>
</dbReference>
<dbReference type="EMBL" id="LLXH01001627">
    <property type="protein sequence ID" value="PKC58111.1"/>
    <property type="molecule type" value="Genomic_DNA"/>
</dbReference>
<evidence type="ECO:0000313" key="9">
    <source>
        <dbReference type="Proteomes" id="UP000232688"/>
    </source>
</evidence>
<keyword evidence="4 6" id="KW-1133">Transmembrane helix</keyword>
<comment type="subcellular location">
    <subcellularLocation>
        <location evidence="1">Membrane</location>
        <topology evidence="1">Multi-pass membrane protein</topology>
    </subcellularLocation>
</comment>
<dbReference type="VEuPathDB" id="FungiDB:RhiirFUN_021210"/>
<comment type="caution">
    <text evidence="8">The sequence shown here is derived from an EMBL/GenBank/DDBJ whole genome shotgun (WGS) entry which is preliminary data.</text>
</comment>
<feature type="transmembrane region" description="Helical" evidence="6">
    <location>
        <begin position="764"/>
        <end position="785"/>
    </location>
</feature>
<name>A0A2N0R493_9GLOM</name>
<dbReference type="SUPFAM" id="SSF50969">
    <property type="entry name" value="YVTN repeat-like/Quinoprotein amine dehydrogenase"/>
    <property type="match status" value="1"/>
</dbReference>
<evidence type="ECO:0000256" key="1">
    <source>
        <dbReference type="ARBA" id="ARBA00004141"/>
    </source>
</evidence>
<dbReference type="PANTHER" id="PTHR10582">
    <property type="entry name" value="TRANSIENT RECEPTOR POTENTIAL ION CHANNEL PROTEIN"/>
    <property type="match status" value="1"/>
</dbReference>
<keyword evidence="5 6" id="KW-0472">Membrane</keyword>
<dbReference type="GO" id="GO:0005886">
    <property type="term" value="C:plasma membrane"/>
    <property type="evidence" value="ECO:0007669"/>
    <property type="project" value="TreeGrafter"/>
</dbReference>
<evidence type="ECO:0000256" key="2">
    <source>
        <dbReference type="ARBA" id="ARBA00022692"/>
    </source>
</evidence>
<gene>
    <name evidence="8" type="ORF">RhiirA1_541261</name>
</gene>
<reference evidence="8 9" key="2">
    <citation type="submission" date="2017-10" db="EMBL/GenBank/DDBJ databases">
        <title>Genome analyses suggest a sexual origin of heterokaryosis in a supposedly ancient asexual fungus.</title>
        <authorList>
            <person name="Corradi N."/>
            <person name="Sedzielewska K."/>
            <person name="Noel J."/>
            <person name="Charron P."/>
            <person name="Farinelli L."/>
            <person name="Marton T."/>
            <person name="Kruger M."/>
            <person name="Pelin A."/>
            <person name="Brachmann A."/>
            <person name="Corradi N."/>
        </authorList>
    </citation>
    <scope>NUCLEOTIDE SEQUENCE [LARGE SCALE GENOMIC DNA]</scope>
    <source>
        <strain evidence="8 9">A1</strain>
    </source>
</reference>
<dbReference type="GO" id="GO:0005216">
    <property type="term" value="F:monoatomic ion channel activity"/>
    <property type="evidence" value="ECO:0007669"/>
    <property type="project" value="InterPro"/>
</dbReference>
<protein>
    <recommendedName>
        <fullName evidence="7">Ion transport domain-containing protein</fullName>
    </recommendedName>
</protein>
<dbReference type="InterPro" id="IPR011044">
    <property type="entry name" value="Quino_amine_DH_bsu"/>
</dbReference>
<evidence type="ECO:0000256" key="4">
    <source>
        <dbReference type="ARBA" id="ARBA00022989"/>
    </source>
</evidence>
<organism evidence="8 9">
    <name type="scientific">Rhizophagus irregularis</name>
    <dbReference type="NCBI Taxonomy" id="588596"/>
    <lineage>
        <taxon>Eukaryota</taxon>
        <taxon>Fungi</taxon>
        <taxon>Fungi incertae sedis</taxon>
        <taxon>Mucoromycota</taxon>
        <taxon>Glomeromycotina</taxon>
        <taxon>Glomeromycetes</taxon>
        <taxon>Glomerales</taxon>
        <taxon>Glomeraceae</taxon>
        <taxon>Rhizophagus</taxon>
    </lineage>
</organism>
<dbReference type="VEuPathDB" id="FungiDB:RhiirA1_541261"/>
<reference evidence="8 9" key="1">
    <citation type="submission" date="2017-10" db="EMBL/GenBank/DDBJ databases">
        <title>Extensive intraspecific genome diversity in a model arbuscular mycorrhizal fungus.</title>
        <authorList>
            <person name="Chen E.C.H."/>
            <person name="Morin E."/>
            <person name="Baudet D."/>
            <person name="Noel J."/>
            <person name="Ndikumana S."/>
            <person name="Charron P."/>
            <person name="St-Onge C."/>
            <person name="Giorgi J."/>
            <person name="Grigoriev I.V."/>
            <person name="Roux C."/>
            <person name="Martin F.M."/>
            <person name="Corradi N."/>
        </authorList>
    </citation>
    <scope>NUCLEOTIDE SEQUENCE [LARGE SCALE GENOMIC DNA]</scope>
    <source>
        <strain evidence="8 9">A1</strain>
    </source>
</reference>
<dbReference type="InterPro" id="IPR024862">
    <property type="entry name" value="TRPV"/>
</dbReference>
<dbReference type="InterPro" id="IPR005821">
    <property type="entry name" value="Ion_trans_dom"/>
</dbReference>
<dbReference type="AlphaFoldDB" id="A0A2N0R493"/>
<evidence type="ECO:0000256" key="5">
    <source>
        <dbReference type="ARBA" id="ARBA00023136"/>
    </source>
</evidence>
<feature type="transmembrane region" description="Helical" evidence="6">
    <location>
        <begin position="1005"/>
        <end position="1028"/>
    </location>
</feature>
<feature type="domain" description="Ion transport" evidence="7">
    <location>
        <begin position="769"/>
        <end position="1038"/>
    </location>
</feature>
<evidence type="ECO:0000256" key="6">
    <source>
        <dbReference type="SAM" id="Phobius"/>
    </source>
</evidence>
<evidence type="ECO:0000259" key="7">
    <source>
        <dbReference type="Pfam" id="PF00520"/>
    </source>
</evidence>
<dbReference type="Gene3D" id="2.130.10.10">
    <property type="entry name" value="YVTN repeat-like/Quinoprotein amine dehydrogenase"/>
    <property type="match status" value="1"/>
</dbReference>
<keyword evidence="3" id="KW-0677">Repeat</keyword>
<evidence type="ECO:0000313" key="8">
    <source>
        <dbReference type="EMBL" id="PKC58111.1"/>
    </source>
</evidence>
<sequence>MDEFSVKIDSETDNEIDFDKVDLTNKDKIDSNKAHNSLPITEIEVSPNEKYLVTYSQEDRSIVGWEITNGQLEPESRVDDVDVDVNSSNHLICVSDDKKLAYITDNGYSNFESYDLISEDQISIDLLDFNNHNDIEILYCTFNLNDELILYNCINDESWERFQYVICIYSLQTKNNKLIYKCKRMYWTSGNVMSIQKYDKLYLSSSLSNNNVYEFDLATEKKIKIVGSSEMMTSFDDNIKFEKDLRISNNGKFICIRIKNKIIIYSIYLKIHIASLDINNVNQLHTFMKFIVVSHPILFLLLFPLLFPLFSNMPNNGFWDVIMKDSNSLRNLKNYDQLSKEYLPNNIRVLKRKYAFGILDGEVWKIDLEKVETNIDSLFKSSDINNFDEICENWYEYSDSRSEFYGVKDFKNLIRWKYDSGCLNDNNNRIVKLMRLQVFKKNNNNECDIIILTEMGLFIYHFNEDSQSISLIYYYYIKKFRIDPKVFSEPTLPLPNYNSFKFCNGWISYIKYNKEILFKYGVELLTFAIKEHNLELIDDIFKKCLYYFKEDLGSNVMFLSIITSTMPLLNEYYPEYISRYSLETTMITDSPFYYIEHQDINLHLYPFRRYFHTIDISQSIWWLNYCALKKNDEVNNKENYFKIKRFHLSNLFFLPFLPIYYVICYILLRFHIINDWYKKFGFPNLYFFVNDLFLKVIPKKQKTPTIIFMNPYIKFVNYPKDYNWFLELIWPQPSPFDETINRDIYRTWNGEVLINFKWNNYGKYYYAIILIVFLALLGCFNVAATIADMDENIRNQLLNATIILGFIHLSFEVRQIIYNPIKWIRDFWNIFDVIAFVLPIYTSIIWLQTNELSVIPMDIIPLLSFSCLFLDIKFLLFFRAFEYFGVYFAIIISVAKQIISFLVVLFIIIISFAHAFYILLLPRAKFSFDDRTNNNDPNNPWNIANSYNLVLENGSIGKTPYIIQQPNGNTNMFVDFRSSLFAMYLFLTGDSSALTNWTYTDNAPIAILIVLFSLLIVVYLMNLFIGLLNMAIEKDNNRVSYLKQKAEILAEIELFYLLPHQRRWGKWFPEIIYYYANVDKTREKVKEMMDNGEWDSNEFTELKKALLEKLNMDK</sequence>
<feature type="transmembrane region" description="Helical" evidence="6">
    <location>
        <begin position="829"/>
        <end position="847"/>
    </location>
</feature>
<feature type="transmembrane region" description="Helical" evidence="6">
    <location>
        <begin position="797"/>
        <end position="817"/>
    </location>
</feature>
<dbReference type="Gene3D" id="1.10.287.70">
    <property type="match status" value="1"/>
</dbReference>
<evidence type="ECO:0000256" key="3">
    <source>
        <dbReference type="ARBA" id="ARBA00022737"/>
    </source>
</evidence>
<dbReference type="InterPro" id="IPR015943">
    <property type="entry name" value="WD40/YVTN_repeat-like_dom_sf"/>
</dbReference>
<accession>A0A2N0R493</accession>
<dbReference type="GO" id="GO:0098703">
    <property type="term" value="P:calcium ion import across plasma membrane"/>
    <property type="evidence" value="ECO:0007669"/>
    <property type="project" value="TreeGrafter"/>
</dbReference>
<feature type="transmembrane region" description="Helical" evidence="6">
    <location>
        <begin position="898"/>
        <end position="921"/>
    </location>
</feature>
<dbReference type="Proteomes" id="UP000232688">
    <property type="component" value="Unassembled WGS sequence"/>
</dbReference>
<dbReference type="PANTHER" id="PTHR10582:SF2">
    <property type="entry name" value="INACTIVE"/>
    <property type="match status" value="1"/>
</dbReference>
<feature type="transmembrane region" description="Helical" evidence="6">
    <location>
        <begin position="651"/>
        <end position="672"/>
    </location>
</feature>
<dbReference type="VEuPathDB" id="FungiDB:FUN_009414"/>
<feature type="transmembrane region" description="Helical" evidence="6">
    <location>
        <begin position="859"/>
        <end position="878"/>
    </location>
</feature>
<proteinExistence type="predicted"/>
<keyword evidence="2 6" id="KW-0812">Transmembrane</keyword>